<protein>
    <submittedName>
        <fullName evidence="3">DUF349 domain-containing protein</fullName>
    </submittedName>
</protein>
<evidence type="ECO:0000313" key="4">
    <source>
        <dbReference type="Proteomes" id="UP000823612"/>
    </source>
</evidence>
<reference evidence="3" key="1">
    <citation type="submission" date="2020-10" db="EMBL/GenBank/DDBJ databases">
        <authorList>
            <person name="Gilroy R."/>
        </authorList>
    </citation>
    <scope>NUCLEOTIDE SEQUENCE</scope>
    <source>
        <strain evidence="3">2889</strain>
    </source>
</reference>
<sequence length="646" mass="75442">MNDQMNENPVLPGAEETGNALPSEMVEKVNLNQLEQIAAQQREEAAEMEEEKEAEESHSDAVFSTENEKPKELSEEEIQELSHLDREQIVTKLEQLYANGELEGSKNMVALLRIKYKEKTGEFKKAELDKFLAAGGNKIDFKFTEPLEERFVAISQKIREYHQRKREELEKLMAENLQKKQALLDELKKLIEEDRPLKQTYDDFNKLTETWREIKPIARTESNNLWQNYHFLVEKFFDKVRINNELRDLDYKKNLEEKLQLCEKAESLMLEESISKASKELHELHDRWKEIGPVVAEKKDEIWERFKAASDAIAQKRKDYYDRMQAELEKNLLAKQALCEKAEALLAEVRTTTKEWNEGTNQVEELMKLWKSIGRAPRTENDTVWERFRGSLNAFFEAKKEYFRKRRDEEANNYNLKVDLCAQAENIAQQRTDFKAATADLLKLQQQWKEVGPVPYRLSDKIWKRFRAACDEFFKKKAEFYDSMRSSESANLAAKEALVQEVKDLVVESRDALLAAVKDLQRRWTEIGHVPMKEKDRVYADFRAAIDEKFKMFGAFHDNRNRVFADIQTPEDAAKMSGKEVAALNNRIAKLRADITLWENNMGFISSAKSSNVLRREFERKIQAAKQDLALLEAKLKMVKDAPKEA</sequence>
<name>A0A9D9GZR5_9BACT</name>
<evidence type="ECO:0000256" key="1">
    <source>
        <dbReference type="SAM" id="Coils"/>
    </source>
</evidence>
<evidence type="ECO:0000313" key="3">
    <source>
        <dbReference type="EMBL" id="MBO8433130.1"/>
    </source>
</evidence>
<feature type="region of interest" description="Disordered" evidence="2">
    <location>
        <begin position="1"/>
        <end position="77"/>
    </location>
</feature>
<feature type="coiled-coil region" evidence="1">
    <location>
        <begin position="155"/>
        <end position="194"/>
    </location>
</feature>
<reference evidence="3" key="2">
    <citation type="journal article" date="2021" name="PeerJ">
        <title>Extensive microbial diversity within the chicken gut microbiome revealed by metagenomics and culture.</title>
        <authorList>
            <person name="Gilroy R."/>
            <person name="Ravi A."/>
            <person name="Getino M."/>
            <person name="Pursley I."/>
            <person name="Horton D.L."/>
            <person name="Alikhan N.F."/>
            <person name="Baker D."/>
            <person name="Gharbi K."/>
            <person name="Hall N."/>
            <person name="Watson M."/>
            <person name="Adriaenssens E.M."/>
            <person name="Foster-Nyarko E."/>
            <person name="Jarju S."/>
            <person name="Secka A."/>
            <person name="Antonio M."/>
            <person name="Oren A."/>
            <person name="Chaudhuri R.R."/>
            <person name="La Ragione R."/>
            <person name="Hildebrand F."/>
            <person name="Pallen M.J."/>
        </authorList>
    </citation>
    <scope>NUCLEOTIDE SEQUENCE</scope>
    <source>
        <strain evidence="3">2889</strain>
    </source>
</reference>
<dbReference type="Proteomes" id="UP000823612">
    <property type="component" value="Unassembled WGS sequence"/>
</dbReference>
<dbReference type="EMBL" id="JADIMZ010000111">
    <property type="protein sequence ID" value="MBO8433130.1"/>
    <property type="molecule type" value="Genomic_DNA"/>
</dbReference>
<accession>A0A9D9GZR5</accession>
<proteinExistence type="predicted"/>
<dbReference type="Pfam" id="PF03993">
    <property type="entry name" value="DUF349"/>
    <property type="match status" value="5"/>
</dbReference>
<dbReference type="AlphaFoldDB" id="A0A9D9GZR5"/>
<gene>
    <name evidence="3" type="ORF">IAB08_07545</name>
</gene>
<evidence type="ECO:0000256" key="2">
    <source>
        <dbReference type="SAM" id="MobiDB-lite"/>
    </source>
</evidence>
<organism evidence="3 4">
    <name type="scientific">Candidatus Pullibacteroides excrementavium</name>
    <dbReference type="NCBI Taxonomy" id="2840905"/>
    <lineage>
        <taxon>Bacteria</taxon>
        <taxon>Pseudomonadati</taxon>
        <taxon>Bacteroidota</taxon>
        <taxon>Bacteroidia</taxon>
        <taxon>Bacteroidales</taxon>
        <taxon>Candidatus Pullibacteroides</taxon>
    </lineage>
</organism>
<dbReference type="InterPro" id="IPR007139">
    <property type="entry name" value="DUF349"/>
</dbReference>
<keyword evidence="1" id="KW-0175">Coiled coil</keyword>
<feature type="coiled-coil region" evidence="1">
    <location>
        <begin position="581"/>
        <end position="642"/>
    </location>
</feature>
<comment type="caution">
    <text evidence="3">The sequence shown here is derived from an EMBL/GenBank/DDBJ whole genome shotgun (WGS) entry which is preliminary data.</text>
</comment>